<reference evidence="1" key="1">
    <citation type="submission" date="2024-12" db="EMBL/GenBank/DDBJ databases">
        <authorList>
            <person name="Wu N."/>
        </authorList>
    </citation>
    <scope>NUCLEOTIDE SEQUENCE</scope>
    <source>
        <strain evidence="1">P15</strain>
    </source>
</reference>
<protein>
    <submittedName>
        <fullName evidence="1">Crp/Fnr family transcriptional regulator</fullName>
    </submittedName>
</protein>
<dbReference type="Proteomes" id="UP001631969">
    <property type="component" value="Unassembled WGS sequence"/>
</dbReference>
<accession>A0ACC7P290</accession>
<comment type="caution">
    <text evidence="1">The sequence shown here is derived from an EMBL/GenBank/DDBJ whole genome shotgun (WGS) entry which is preliminary data.</text>
</comment>
<evidence type="ECO:0000313" key="2">
    <source>
        <dbReference type="Proteomes" id="UP001631969"/>
    </source>
</evidence>
<organism evidence="1 2">
    <name type="scientific">Paenibacillus mesotrionivorans</name>
    <dbReference type="NCBI Taxonomy" id="3160968"/>
    <lineage>
        <taxon>Bacteria</taxon>
        <taxon>Bacillati</taxon>
        <taxon>Bacillota</taxon>
        <taxon>Bacilli</taxon>
        <taxon>Bacillales</taxon>
        <taxon>Paenibacillaceae</taxon>
        <taxon>Paenibacillus</taxon>
    </lineage>
</organism>
<gene>
    <name evidence="1" type="ORF">ACI1P1_22725</name>
</gene>
<evidence type="ECO:0000313" key="1">
    <source>
        <dbReference type="EMBL" id="MFM9331113.1"/>
    </source>
</evidence>
<keyword evidence="2" id="KW-1185">Reference proteome</keyword>
<name>A0ACC7P290_9BACL</name>
<sequence length="235" mass="26560">MKEWKDSAFLNRAVAEHGLEDVIPPGLRLHMTLCSYEEGELVCSQGDPGQTLYFLIAGKLKIFTTSEEGKTLILSFKTPLELIGDIEYIRGTDIMNTVEAMTRVTMLAVPYRLLRQYGDHPPLLHFLLQMITEKFFVKSASLSFNLLYPVEVRLASYLLSVSEESGEGGGQSRSKRPVNLTDAAHLIGTSYRHVNRVIRQFDRDGLVERSRKGITVADRSKLQALAKHNIYEKEQ</sequence>
<proteinExistence type="predicted"/>
<dbReference type="EMBL" id="JBJURJ010000016">
    <property type="protein sequence ID" value="MFM9331113.1"/>
    <property type="molecule type" value="Genomic_DNA"/>
</dbReference>